<organism evidence="2 3">
    <name type="scientific">Eumeta variegata</name>
    <name type="common">Bagworm moth</name>
    <name type="synonym">Eumeta japonica</name>
    <dbReference type="NCBI Taxonomy" id="151549"/>
    <lineage>
        <taxon>Eukaryota</taxon>
        <taxon>Metazoa</taxon>
        <taxon>Ecdysozoa</taxon>
        <taxon>Arthropoda</taxon>
        <taxon>Hexapoda</taxon>
        <taxon>Insecta</taxon>
        <taxon>Pterygota</taxon>
        <taxon>Neoptera</taxon>
        <taxon>Endopterygota</taxon>
        <taxon>Lepidoptera</taxon>
        <taxon>Glossata</taxon>
        <taxon>Ditrysia</taxon>
        <taxon>Tineoidea</taxon>
        <taxon>Psychidae</taxon>
        <taxon>Oiketicinae</taxon>
        <taxon>Eumeta</taxon>
    </lineage>
</organism>
<evidence type="ECO:0000313" key="2">
    <source>
        <dbReference type="EMBL" id="GBP35399.1"/>
    </source>
</evidence>
<accession>A0A4C1V9Q9</accession>
<feature type="region of interest" description="Disordered" evidence="1">
    <location>
        <begin position="59"/>
        <end position="87"/>
    </location>
</feature>
<dbReference type="AlphaFoldDB" id="A0A4C1V9Q9"/>
<protein>
    <submittedName>
        <fullName evidence="2">Uncharacterized protein</fullName>
    </submittedName>
</protein>
<feature type="compositionally biased region" description="Basic and acidic residues" evidence="1">
    <location>
        <begin position="1"/>
        <end position="14"/>
    </location>
</feature>
<dbReference type="Proteomes" id="UP000299102">
    <property type="component" value="Unassembled WGS sequence"/>
</dbReference>
<name>A0A4C1V9Q9_EUMVA</name>
<feature type="region of interest" description="Disordered" evidence="1">
    <location>
        <begin position="1"/>
        <end position="25"/>
    </location>
</feature>
<evidence type="ECO:0000256" key="1">
    <source>
        <dbReference type="SAM" id="MobiDB-lite"/>
    </source>
</evidence>
<gene>
    <name evidence="2" type="ORF">EVAR_94849_1</name>
</gene>
<keyword evidence="3" id="KW-1185">Reference proteome</keyword>
<evidence type="ECO:0000313" key="3">
    <source>
        <dbReference type="Proteomes" id="UP000299102"/>
    </source>
</evidence>
<proteinExistence type="predicted"/>
<comment type="caution">
    <text evidence="2">The sequence shown here is derived from an EMBL/GenBank/DDBJ whole genome shotgun (WGS) entry which is preliminary data.</text>
</comment>
<sequence length="118" mass="13609">MKGLPEKGQVRAELPRTASNGEKFGHRHRIIPFPITLNRKVSNSVEFLGGFRPVSYRRGRARRAPRLSRGRKGRHDRGMRPFRRAGKRPPALVEIDVCRYSSEVRNRSTSFLCARQLK</sequence>
<dbReference type="EMBL" id="BGZK01000303">
    <property type="protein sequence ID" value="GBP35399.1"/>
    <property type="molecule type" value="Genomic_DNA"/>
</dbReference>
<reference evidence="2 3" key="1">
    <citation type="journal article" date="2019" name="Commun. Biol.">
        <title>The bagworm genome reveals a unique fibroin gene that provides high tensile strength.</title>
        <authorList>
            <person name="Kono N."/>
            <person name="Nakamura H."/>
            <person name="Ohtoshi R."/>
            <person name="Tomita M."/>
            <person name="Numata K."/>
            <person name="Arakawa K."/>
        </authorList>
    </citation>
    <scope>NUCLEOTIDE SEQUENCE [LARGE SCALE GENOMIC DNA]</scope>
</reference>